<evidence type="ECO:0000256" key="5">
    <source>
        <dbReference type="ARBA" id="ARBA00023274"/>
    </source>
</evidence>
<evidence type="ECO:0000256" key="3">
    <source>
        <dbReference type="ARBA" id="ARBA00022980"/>
    </source>
</evidence>
<feature type="non-terminal residue" evidence="8">
    <location>
        <position position="1"/>
    </location>
</feature>
<accession>A0AAN5CYU6</accession>
<comment type="subcellular location">
    <subcellularLocation>
        <location evidence="1">Mitochondrion</location>
    </subcellularLocation>
</comment>
<keyword evidence="3" id="KW-0689">Ribosomal protein</keyword>
<comment type="similarity">
    <text evidence="6">Belongs to the mitochondrion-specific ribosomal protein mL54 family.</text>
</comment>
<evidence type="ECO:0000313" key="8">
    <source>
        <dbReference type="EMBL" id="GMR53261.1"/>
    </source>
</evidence>
<evidence type="ECO:0000256" key="4">
    <source>
        <dbReference type="ARBA" id="ARBA00023128"/>
    </source>
</evidence>
<evidence type="ECO:0000313" key="9">
    <source>
        <dbReference type="Proteomes" id="UP001328107"/>
    </source>
</evidence>
<dbReference type="InterPro" id="IPR013870">
    <property type="entry name" value="Ribosomal_mL54"/>
</dbReference>
<dbReference type="Proteomes" id="UP001328107">
    <property type="component" value="Unassembled WGS sequence"/>
</dbReference>
<evidence type="ECO:0000256" key="2">
    <source>
        <dbReference type="ARBA" id="ARBA00022946"/>
    </source>
</evidence>
<name>A0AAN5CYU6_9BILA</name>
<evidence type="ECO:0000256" key="7">
    <source>
        <dbReference type="ARBA" id="ARBA00035179"/>
    </source>
</evidence>
<dbReference type="GO" id="GO:0003735">
    <property type="term" value="F:structural constituent of ribosome"/>
    <property type="evidence" value="ECO:0007669"/>
    <property type="project" value="TreeGrafter"/>
</dbReference>
<keyword evidence="5" id="KW-0687">Ribonucleoprotein</keyword>
<protein>
    <recommendedName>
        <fullName evidence="7">Large ribosomal subunit protein mL54</fullName>
    </recommendedName>
</protein>
<dbReference type="EMBL" id="BTRK01000005">
    <property type="protein sequence ID" value="GMR53261.1"/>
    <property type="molecule type" value="Genomic_DNA"/>
</dbReference>
<keyword evidence="2" id="KW-0809">Transit peptide</keyword>
<dbReference type="PANTHER" id="PTHR28595:SF1">
    <property type="entry name" value="LARGE RIBOSOMAL SUBUNIT PROTEIN ML54"/>
    <property type="match status" value="1"/>
</dbReference>
<dbReference type="Pfam" id="PF08561">
    <property type="entry name" value="Ribosomal_L37"/>
    <property type="match status" value="1"/>
</dbReference>
<comment type="caution">
    <text evidence="8">The sequence shown here is derived from an EMBL/GenBank/DDBJ whole genome shotgun (WGS) entry which is preliminary data.</text>
</comment>
<dbReference type="GO" id="GO:0005762">
    <property type="term" value="C:mitochondrial large ribosomal subunit"/>
    <property type="evidence" value="ECO:0007669"/>
    <property type="project" value="TreeGrafter"/>
</dbReference>
<dbReference type="AlphaFoldDB" id="A0AAN5CYU6"/>
<dbReference type="PANTHER" id="PTHR28595">
    <property type="entry name" value="39S RIBOSOMAL PROTEIN L54, MITOCHONDRIAL"/>
    <property type="match status" value="1"/>
</dbReference>
<sequence length="130" mass="14839">SFQMLTICRIGGKSLSAVARRSLAAPAAKVVATKEDKSFVETDAAKIASHVCINFYIQGEEPGPAIKEDTAYPGWLFEMDLEKTPILEDIDQGSWKYWRALRQRQIEQNRRIEKLKTRFLHLQNSPSMKK</sequence>
<evidence type="ECO:0000256" key="6">
    <source>
        <dbReference type="ARBA" id="ARBA00033752"/>
    </source>
</evidence>
<proteinExistence type="inferred from homology"/>
<gene>
    <name evidence="8" type="ORF">PMAYCL1PPCAC_23456</name>
</gene>
<evidence type="ECO:0000256" key="1">
    <source>
        <dbReference type="ARBA" id="ARBA00004173"/>
    </source>
</evidence>
<keyword evidence="4" id="KW-0496">Mitochondrion</keyword>
<keyword evidence="9" id="KW-1185">Reference proteome</keyword>
<reference evidence="9" key="1">
    <citation type="submission" date="2022-10" db="EMBL/GenBank/DDBJ databases">
        <title>Genome assembly of Pristionchus species.</title>
        <authorList>
            <person name="Yoshida K."/>
            <person name="Sommer R.J."/>
        </authorList>
    </citation>
    <scope>NUCLEOTIDE SEQUENCE [LARGE SCALE GENOMIC DNA]</scope>
    <source>
        <strain evidence="9">RS5460</strain>
    </source>
</reference>
<organism evidence="8 9">
    <name type="scientific">Pristionchus mayeri</name>
    <dbReference type="NCBI Taxonomy" id="1317129"/>
    <lineage>
        <taxon>Eukaryota</taxon>
        <taxon>Metazoa</taxon>
        <taxon>Ecdysozoa</taxon>
        <taxon>Nematoda</taxon>
        <taxon>Chromadorea</taxon>
        <taxon>Rhabditida</taxon>
        <taxon>Rhabditina</taxon>
        <taxon>Diplogasteromorpha</taxon>
        <taxon>Diplogasteroidea</taxon>
        <taxon>Neodiplogasteridae</taxon>
        <taxon>Pristionchus</taxon>
    </lineage>
</organism>